<dbReference type="Pfam" id="PF03460">
    <property type="entry name" value="NIR_SIR_ferr"/>
    <property type="match status" value="1"/>
</dbReference>
<dbReference type="InterPro" id="IPR001763">
    <property type="entry name" value="Rhodanese-like_dom"/>
</dbReference>
<dbReference type="Pfam" id="PF00037">
    <property type="entry name" value="Fer4"/>
    <property type="match status" value="1"/>
</dbReference>
<accession>A0A9D1RUH0</accession>
<evidence type="ECO:0000256" key="1">
    <source>
        <dbReference type="ARBA" id="ARBA00001974"/>
    </source>
</evidence>
<dbReference type="SUPFAM" id="SSF54862">
    <property type="entry name" value="4Fe-4S ferredoxins"/>
    <property type="match status" value="1"/>
</dbReference>
<dbReference type="AlphaFoldDB" id="A0A9D1RUH0"/>
<keyword evidence="6" id="KW-0274">FAD</keyword>
<dbReference type="Pfam" id="PF01077">
    <property type="entry name" value="NIR_SIR"/>
    <property type="match status" value="1"/>
</dbReference>
<sequence>MKILVVGGVAAGTKAAAKYKREDRSAQVKILTKSTDISYAGCGLPYYVGGMIGTREELIVNTPEKYAGLTGVEVVTGCEVTALDAASKTVTAVKDGETFTESYDKLIVATGAVPFVPAMAGTDLPGVFCMRTPDDAAGLRSYVEENHCHNAVVVGAGFIGLEIAENLKAQNLNVTVIDAASQIMPNAFDSEMANFAARKLKDAGIRVLTGRSIQAVTGSDRATGIQTDGGPLPADVVVLAIGVRPATGFLADSGLEMFKGTILVDEQLRTNLNDVYAVGDCAMVRNVITGQRQWSAMGSTANIAGRVLARSLAGRNVSYGGCMGTGVVKLLPDFNAGRTGLTEVQARDAGFDPVSVVCVVDDKAHYYAGASSFFVKLIADRASRKLLGIQVLGGGAVDKMVDIAVTGLAAQMTVDAFDTLDFAYAPPFSTAIHPFVQACYILENKLSGAFETFTPAQYAAGEAKDYRVIDVQPIAAIPGAQWVNLAKVNGPIDGLDKDEKLLLVCAKGKRGYFLQNRLKAFGYTNTRVLEGGATFNVVKVPRPAGGVLPPEEIKRVKGLGCLQDKRYGDRFNVRVITRNGKITAEEQRTVAEAAERFGSGEVTMTTRLTLEIQGVPYENLDALMEFLNQHGLETGGTGSKVRPVVSCKGTTCQYGLCDTFDLSQKLHERFYVGYHNVSLPHKFKIAVGGCPNNCVKPDLNDLGIIGQRLPEVDLTKCRGCKVCQVENGCPIHVAKVVDGKVVIDPTSCNHCGRCVGKCPFGVIEEGTYGYKVCIGGRWGKKIAEGRPLSKIFTSEEEVLDLTEKAILFFRDEGQSGERFADTIQRLGFEYVEDKLLNGTLDKEAVMSKTVVGGATC</sequence>
<evidence type="ECO:0000256" key="4">
    <source>
        <dbReference type="ARBA" id="ARBA00022714"/>
    </source>
</evidence>
<dbReference type="SUPFAM" id="SSF51905">
    <property type="entry name" value="FAD/NAD(P)-binding domain"/>
    <property type="match status" value="2"/>
</dbReference>
<evidence type="ECO:0000256" key="2">
    <source>
        <dbReference type="ARBA" id="ARBA00009130"/>
    </source>
</evidence>
<dbReference type="PROSITE" id="PS51379">
    <property type="entry name" value="4FE4S_FER_2"/>
    <property type="match status" value="2"/>
</dbReference>
<dbReference type="InterPro" id="IPR050260">
    <property type="entry name" value="FAD-bd_OxRdtase"/>
</dbReference>
<dbReference type="PROSITE" id="PS50206">
    <property type="entry name" value="RHODANESE_3"/>
    <property type="match status" value="1"/>
</dbReference>
<evidence type="ECO:0000256" key="5">
    <source>
        <dbReference type="ARBA" id="ARBA00022723"/>
    </source>
</evidence>
<keyword evidence="3" id="KW-0285">Flavoprotein</keyword>
<dbReference type="EMBL" id="DXGA01000006">
    <property type="protein sequence ID" value="HIW92966.1"/>
    <property type="molecule type" value="Genomic_DNA"/>
</dbReference>
<reference evidence="14" key="2">
    <citation type="submission" date="2021-04" db="EMBL/GenBank/DDBJ databases">
        <authorList>
            <person name="Gilroy R."/>
        </authorList>
    </citation>
    <scope>NUCLEOTIDE SEQUENCE</scope>
    <source>
        <strain evidence="14">ChiGjej6B6-1540</strain>
    </source>
</reference>
<dbReference type="Gene3D" id="3.30.70.20">
    <property type="match status" value="1"/>
</dbReference>
<evidence type="ECO:0000256" key="10">
    <source>
        <dbReference type="ARBA" id="ARBA00023284"/>
    </source>
</evidence>
<evidence type="ECO:0000256" key="3">
    <source>
        <dbReference type="ARBA" id="ARBA00022630"/>
    </source>
</evidence>
<dbReference type="InterPro" id="IPR017896">
    <property type="entry name" value="4Fe4S_Fe-S-bd"/>
</dbReference>
<reference evidence="14" key="1">
    <citation type="journal article" date="2021" name="PeerJ">
        <title>Extensive microbial diversity within the chicken gut microbiome revealed by metagenomics and culture.</title>
        <authorList>
            <person name="Gilroy R."/>
            <person name="Ravi A."/>
            <person name="Getino M."/>
            <person name="Pursley I."/>
            <person name="Horton D.L."/>
            <person name="Alikhan N.F."/>
            <person name="Baker D."/>
            <person name="Gharbi K."/>
            <person name="Hall N."/>
            <person name="Watson M."/>
            <person name="Adriaenssens E.M."/>
            <person name="Foster-Nyarko E."/>
            <person name="Jarju S."/>
            <person name="Secka A."/>
            <person name="Antonio M."/>
            <person name="Oren A."/>
            <person name="Chaudhuri R.R."/>
            <person name="La Ragione R."/>
            <person name="Hildebrand F."/>
            <person name="Pallen M.J."/>
        </authorList>
    </citation>
    <scope>NUCLEOTIDE SEQUENCE</scope>
    <source>
        <strain evidence="14">ChiGjej6B6-1540</strain>
    </source>
</reference>
<keyword evidence="5" id="KW-0479">Metal-binding</keyword>
<evidence type="ECO:0000259" key="13">
    <source>
        <dbReference type="PROSITE" id="PS51379"/>
    </source>
</evidence>
<organism evidence="14 15">
    <name type="scientific">Candidatus Flavonifractor merdipullorum</name>
    <dbReference type="NCBI Taxonomy" id="2838590"/>
    <lineage>
        <taxon>Bacteria</taxon>
        <taxon>Bacillati</taxon>
        <taxon>Bacillota</taxon>
        <taxon>Clostridia</taxon>
        <taxon>Eubacteriales</taxon>
        <taxon>Oscillospiraceae</taxon>
        <taxon>Flavonifractor</taxon>
    </lineage>
</organism>
<dbReference type="SUPFAM" id="SSF52821">
    <property type="entry name" value="Rhodanese/Cell cycle control phosphatase"/>
    <property type="match status" value="1"/>
</dbReference>
<dbReference type="PROSITE" id="PS00198">
    <property type="entry name" value="4FE4S_FER_1"/>
    <property type="match status" value="1"/>
</dbReference>
<dbReference type="GO" id="GO:0051537">
    <property type="term" value="F:2 iron, 2 sulfur cluster binding"/>
    <property type="evidence" value="ECO:0007669"/>
    <property type="project" value="UniProtKB-KW"/>
</dbReference>
<keyword evidence="8" id="KW-0408">Iron</keyword>
<dbReference type="SUPFAM" id="SSF56014">
    <property type="entry name" value="Nitrite and sulphite reductase 4Fe-4S domain-like"/>
    <property type="match status" value="1"/>
</dbReference>
<protein>
    <submittedName>
        <fullName evidence="14">FAD-dependent oxidoreductase</fullName>
    </submittedName>
</protein>
<dbReference type="InterPro" id="IPR004099">
    <property type="entry name" value="Pyr_nucl-diS_OxRdtase_dimer"/>
</dbReference>
<dbReference type="InterPro" id="IPR017900">
    <property type="entry name" value="4Fe4S_Fe_S_CS"/>
</dbReference>
<evidence type="ECO:0000256" key="6">
    <source>
        <dbReference type="ARBA" id="ARBA00022827"/>
    </source>
</evidence>
<dbReference type="InterPro" id="IPR006067">
    <property type="entry name" value="NO2/SO3_Rdtase_4Fe4S_dom"/>
</dbReference>
<dbReference type="Proteomes" id="UP000824192">
    <property type="component" value="Unassembled WGS sequence"/>
</dbReference>
<dbReference type="PRINTS" id="PR00368">
    <property type="entry name" value="FADPNR"/>
</dbReference>
<dbReference type="SMART" id="SM00450">
    <property type="entry name" value="RHOD"/>
    <property type="match status" value="1"/>
</dbReference>
<dbReference type="InterPro" id="IPR016156">
    <property type="entry name" value="FAD/NAD-linked_Rdtase_dimer_sf"/>
</dbReference>
<dbReference type="PANTHER" id="PTHR43429">
    <property type="entry name" value="PYRIDINE NUCLEOTIDE-DISULFIDE OXIDOREDUCTASE DOMAIN-CONTAINING"/>
    <property type="match status" value="1"/>
</dbReference>
<feature type="domain" description="4Fe-4S ferredoxin-type" evidence="13">
    <location>
        <begin position="708"/>
        <end position="738"/>
    </location>
</feature>
<evidence type="ECO:0000259" key="12">
    <source>
        <dbReference type="PROSITE" id="PS50206"/>
    </source>
</evidence>
<evidence type="ECO:0000313" key="15">
    <source>
        <dbReference type="Proteomes" id="UP000824192"/>
    </source>
</evidence>
<feature type="domain" description="4Fe-4S ferredoxin-type" evidence="13">
    <location>
        <begin position="739"/>
        <end position="768"/>
    </location>
</feature>
<dbReference type="Gene3D" id="3.90.480.10">
    <property type="entry name" value="Sulfite Reductase Hemoprotein,Domain 2"/>
    <property type="match status" value="1"/>
</dbReference>
<comment type="cofactor">
    <cofactor evidence="11">
        <name>[2Fe-2S] cluster</name>
        <dbReference type="ChEBI" id="CHEBI:190135"/>
    </cofactor>
</comment>
<gene>
    <name evidence="14" type="ORF">H9868_00325</name>
</gene>
<dbReference type="InterPro" id="IPR023753">
    <property type="entry name" value="FAD/NAD-binding_dom"/>
</dbReference>
<dbReference type="SUPFAM" id="SSF55424">
    <property type="entry name" value="FAD/NAD-linked reductases, dimerisation (C-terminal) domain"/>
    <property type="match status" value="1"/>
</dbReference>
<dbReference type="PRINTS" id="PR00411">
    <property type="entry name" value="PNDRDTASEI"/>
</dbReference>
<comment type="cofactor">
    <cofactor evidence="1">
        <name>FAD</name>
        <dbReference type="ChEBI" id="CHEBI:57692"/>
    </cofactor>
</comment>
<dbReference type="Gene3D" id="3.40.250.10">
    <property type="entry name" value="Rhodanese-like domain"/>
    <property type="match status" value="1"/>
</dbReference>
<dbReference type="Gene3D" id="3.50.50.60">
    <property type="entry name" value="FAD/NAD(P)-binding domain"/>
    <property type="match status" value="2"/>
</dbReference>
<dbReference type="GO" id="GO:0046872">
    <property type="term" value="F:metal ion binding"/>
    <property type="evidence" value="ECO:0007669"/>
    <property type="project" value="UniProtKB-KW"/>
</dbReference>
<evidence type="ECO:0000313" key="14">
    <source>
        <dbReference type="EMBL" id="HIW92966.1"/>
    </source>
</evidence>
<dbReference type="InterPro" id="IPR036188">
    <property type="entry name" value="FAD/NAD-bd_sf"/>
</dbReference>
<comment type="similarity">
    <text evidence="2">Belongs to the class-III pyridine nucleotide-disulfide oxidoreductase family.</text>
</comment>
<dbReference type="CDD" id="cd00158">
    <property type="entry name" value="RHOD"/>
    <property type="match status" value="1"/>
</dbReference>
<keyword evidence="7" id="KW-0560">Oxidoreductase</keyword>
<comment type="caution">
    <text evidence="14">The sequence shown here is derived from an EMBL/GenBank/DDBJ whole genome shotgun (WGS) entry which is preliminary data.</text>
</comment>
<dbReference type="GO" id="GO:0020037">
    <property type="term" value="F:heme binding"/>
    <property type="evidence" value="ECO:0007669"/>
    <property type="project" value="InterPro"/>
</dbReference>
<feature type="domain" description="Rhodanese" evidence="12">
    <location>
        <begin position="462"/>
        <end position="532"/>
    </location>
</feature>
<dbReference type="Pfam" id="PF07992">
    <property type="entry name" value="Pyr_redox_2"/>
    <property type="match status" value="1"/>
</dbReference>
<proteinExistence type="inferred from homology"/>
<evidence type="ECO:0000256" key="9">
    <source>
        <dbReference type="ARBA" id="ARBA00023014"/>
    </source>
</evidence>
<dbReference type="SUPFAM" id="SSF55124">
    <property type="entry name" value="Nitrite/Sulfite reductase N-terminal domain-like"/>
    <property type="match status" value="1"/>
</dbReference>
<dbReference type="InterPro" id="IPR005117">
    <property type="entry name" value="NiRdtase/SiRdtase_haem-b_fer"/>
</dbReference>
<evidence type="ECO:0000256" key="8">
    <source>
        <dbReference type="ARBA" id="ARBA00023004"/>
    </source>
</evidence>
<dbReference type="InterPro" id="IPR036136">
    <property type="entry name" value="Nit/Sulf_reduc_fer-like_dom_sf"/>
</dbReference>
<dbReference type="InterPro" id="IPR036873">
    <property type="entry name" value="Rhodanese-like_dom_sf"/>
</dbReference>
<dbReference type="PANTHER" id="PTHR43429:SF1">
    <property type="entry name" value="NAD(P)H SULFUR OXIDOREDUCTASE (COA-DEPENDENT)"/>
    <property type="match status" value="1"/>
</dbReference>
<keyword evidence="10" id="KW-0676">Redox-active center</keyword>
<evidence type="ECO:0000256" key="11">
    <source>
        <dbReference type="ARBA" id="ARBA00034078"/>
    </source>
</evidence>
<keyword evidence="9" id="KW-0411">Iron-sulfur</keyword>
<evidence type="ECO:0000256" key="7">
    <source>
        <dbReference type="ARBA" id="ARBA00023002"/>
    </source>
</evidence>
<dbReference type="Pfam" id="PF02852">
    <property type="entry name" value="Pyr_redox_dim"/>
    <property type="match status" value="1"/>
</dbReference>
<dbReference type="GO" id="GO:0016491">
    <property type="term" value="F:oxidoreductase activity"/>
    <property type="evidence" value="ECO:0007669"/>
    <property type="project" value="UniProtKB-KW"/>
</dbReference>
<dbReference type="InterPro" id="IPR045854">
    <property type="entry name" value="NO2/SO3_Rdtase_4Fe4S_sf"/>
</dbReference>
<name>A0A9D1RUH0_9FIRM</name>
<dbReference type="Pfam" id="PF00581">
    <property type="entry name" value="Rhodanese"/>
    <property type="match status" value="1"/>
</dbReference>
<dbReference type="Gene3D" id="3.30.413.10">
    <property type="entry name" value="Sulfite Reductase Hemoprotein, domain 1"/>
    <property type="match status" value="1"/>
</dbReference>
<keyword evidence="4" id="KW-0001">2Fe-2S</keyword>